<proteinExistence type="predicted"/>
<feature type="signal peptide" evidence="2">
    <location>
        <begin position="1"/>
        <end position="19"/>
    </location>
</feature>
<dbReference type="PANTHER" id="PTHR35869">
    <property type="entry name" value="OUTER-MEMBRANE LIPOPROTEIN CARRIER PROTEIN"/>
    <property type="match status" value="1"/>
</dbReference>
<keyword evidence="4" id="KW-1185">Reference proteome</keyword>
<dbReference type="Proteomes" id="UP001597476">
    <property type="component" value="Unassembled WGS sequence"/>
</dbReference>
<dbReference type="Pfam" id="PF03548">
    <property type="entry name" value="LolA"/>
    <property type="match status" value="1"/>
</dbReference>
<sequence length="205" mass="23360">MNKLIYLLFFLATFAMAQAPMYANGAMELKNQATTLSASVKSISSDFVQYKHLDFLDNDIKTSGKLHFKAPNLVKWAYVDPFKYSILFKDKKLFIDNEGNKSKVSIGSSKVFEQLNELIISSVKGDMFDDEKFTIAYFKENKKRQAHFTPKDADMAKLFKKFILTFDAKGDVVQVKMIEPSGDYTTVDFINKILNQPINDAVFTP</sequence>
<organism evidence="3 4">
    <name type="scientific">Hyunsoonleella rubra</name>
    <dbReference type="NCBI Taxonomy" id="1737062"/>
    <lineage>
        <taxon>Bacteria</taxon>
        <taxon>Pseudomonadati</taxon>
        <taxon>Bacteroidota</taxon>
        <taxon>Flavobacteriia</taxon>
        <taxon>Flavobacteriales</taxon>
        <taxon>Flavobacteriaceae</taxon>
    </lineage>
</organism>
<comment type="caution">
    <text evidence="3">The sequence shown here is derived from an EMBL/GenBank/DDBJ whole genome shotgun (WGS) entry which is preliminary data.</text>
</comment>
<evidence type="ECO:0000256" key="2">
    <source>
        <dbReference type="SAM" id="SignalP"/>
    </source>
</evidence>
<accession>A0ABW5TC55</accession>
<dbReference type="EMBL" id="JBHULY010000026">
    <property type="protein sequence ID" value="MFD2726867.1"/>
    <property type="molecule type" value="Genomic_DNA"/>
</dbReference>
<dbReference type="InterPro" id="IPR004564">
    <property type="entry name" value="OM_lipoprot_carrier_LolA-like"/>
</dbReference>
<dbReference type="InterPro" id="IPR029046">
    <property type="entry name" value="LolA/LolB/LppX"/>
</dbReference>
<evidence type="ECO:0000313" key="3">
    <source>
        <dbReference type="EMBL" id="MFD2726867.1"/>
    </source>
</evidence>
<dbReference type="SUPFAM" id="SSF89392">
    <property type="entry name" value="Prokaryotic lipoproteins and lipoprotein localization factors"/>
    <property type="match status" value="1"/>
</dbReference>
<evidence type="ECO:0000256" key="1">
    <source>
        <dbReference type="ARBA" id="ARBA00022729"/>
    </source>
</evidence>
<dbReference type="CDD" id="cd16325">
    <property type="entry name" value="LolA"/>
    <property type="match status" value="1"/>
</dbReference>
<name>A0ABW5TC55_9FLAO</name>
<reference evidence="4" key="1">
    <citation type="journal article" date="2019" name="Int. J. Syst. Evol. Microbiol.">
        <title>The Global Catalogue of Microorganisms (GCM) 10K type strain sequencing project: providing services to taxonomists for standard genome sequencing and annotation.</title>
        <authorList>
            <consortium name="The Broad Institute Genomics Platform"/>
            <consortium name="The Broad Institute Genome Sequencing Center for Infectious Disease"/>
            <person name="Wu L."/>
            <person name="Ma J."/>
        </authorList>
    </citation>
    <scope>NUCLEOTIDE SEQUENCE [LARGE SCALE GENOMIC DNA]</scope>
    <source>
        <strain evidence="4">KCTC 42398</strain>
    </source>
</reference>
<dbReference type="RefSeq" id="WP_380292216.1">
    <property type="nucleotide sequence ID" value="NZ_JBHULY010000026.1"/>
</dbReference>
<feature type="chain" id="PRO_5045183301" evidence="2">
    <location>
        <begin position="20"/>
        <end position="205"/>
    </location>
</feature>
<dbReference type="Gene3D" id="2.50.20.10">
    <property type="entry name" value="Lipoprotein localisation LolA/LolB/LppX"/>
    <property type="match status" value="1"/>
</dbReference>
<gene>
    <name evidence="3" type="ORF">ACFSR8_11635</name>
</gene>
<keyword evidence="3" id="KW-0449">Lipoprotein</keyword>
<dbReference type="PANTHER" id="PTHR35869:SF1">
    <property type="entry name" value="OUTER-MEMBRANE LIPOPROTEIN CARRIER PROTEIN"/>
    <property type="match status" value="1"/>
</dbReference>
<keyword evidence="1 2" id="KW-0732">Signal</keyword>
<protein>
    <submittedName>
        <fullName evidence="3">Outer membrane lipoprotein carrier protein LolA</fullName>
    </submittedName>
</protein>
<evidence type="ECO:0000313" key="4">
    <source>
        <dbReference type="Proteomes" id="UP001597476"/>
    </source>
</evidence>